<reference evidence="1 2" key="1">
    <citation type="submission" date="2024-04" db="EMBL/GenBank/DDBJ databases">
        <title>Symmetric and asymmetric DNA N6-adenine methylation regulates different biological responses in Mucorales.</title>
        <authorList>
            <consortium name="Lawrence Berkeley National Laboratory"/>
            <person name="Lax C."/>
            <person name="Mondo S.J."/>
            <person name="Osorio-Concepcion M."/>
            <person name="Muszewska A."/>
            <person name="Corrochano-Luque M."/>
            <person name="Gutierrez G."/>
            <person name="Riley R."/>
            <person name="Lipzen A."/>
            <person name="Guo J."/>
            <person name="Hundley H."/>
            <person name="Amirebrahimi M."/>
            <person name="Ng V."/>
            <person name="Lorenzo-Gutierrez D."/>
            <person name="Binder U."/>
            <person name="Yang J."/>
            <person name="Song Y."/>
            <person name="Canovas D."/>
            <person name="Navarro E."/>
            <person name="Freitag M."/>
            <person name="Gabaldon T."/>
            <person name="Grigoriev I.V."/>
            <person name="Corrochano L.M."/>
            <person name="Nicolas F.E."/>
            <person name="Garre V."/>
        </authorList>
    </citation>
    <scope>NUCLEOTIDE SEQUENCE [LARGE SCALE GENOMIC DNA]</scope>
    <source>
        <strain evidence="1 2">L51</strain>
    </source>
</reference>
<dbReference type="EMBL" id="JBCLYO010000022">
    <property type="protein sequence ID" value="KAL0079285.1"/>
    <property type="molecule type" value="Genomic_DNA"/>
</dbReference>
<organism evidence="1 2">
    <name type="scientific">Phycomyces blakesleeanus</name>
    <dbReference type="NCBI Taxonomy" id="4837"/>
    <lineage>
        <taxon>Eukaryota</taxon>
        <taxon>Fungi</taxon>
        <taxon>Fungi incertae sedis</taxon>
        <taxon>Mucoromycota</taxon>
        <taxon>Mucoromycotina</taxon>
        <taxon>Mucoromycetes</taxon>
        <taxon>Mucorales</taxon>
        <taxon>Phycomycetaceae</taxon>
        <taxon>Phycomyces</taxon>
    </lineage>
</organism>
<evidence type="ECO:0000313" key="2">
    <source>
        <dbReference type="Proteomes" id="UP001448207"/>
    </source>
</evidence>
<sequence>MYFKASVSVWICLWIYYFALATCAPIGNLIQGPAYLVTPGGINLSSVSLVERYSEAPIPLAKPLGDQYTNDIGGRLRNILIKDINPPLQNAAGGVRGSVKKMISKGAQRLQ</sequence>
<evidence type="ECO:0000313" key="1">
    <source>
        <dbReference type="EMBL" id="KAL0079285.1"/>
    </source>
</evidence>
<proteinExistence type="predicted"/>
<name>A0ABR3AQL6_PHYBL</name>
<keyword evidence="2" id="KW-1185">Reference proteome</keyword>
<gene>
    <name evidence="1" type="ORF">J3Q64DRAFT_1761890</name>
</gene>
<dbReference type="Proteomes" id="UP001448207">
    <property type="component" value="Unassembled WGS sequence"/>
</dbReference>
<accession>A0ABR3AQL6</accession>
<protein>
    <recommendedName>
        <fullName evidence="3">Secreted protein</fullName>
    </recommendedName>
</protein>
<comment type="caution">
    <text evidence="1">The sequence shown here is derived from an EMBL/GenBank/DDBJ whole genome shotgun (WGS) entry which is preliminary data.</text>
</comment>
<evidence type="ECO:0008006" key="3">
    <source>
        <dbReference type="Google" id="ProtNLM"/>
    </source>
</evidence>